<protein>
    <submittedName>
        <fullName evidence="2">Glycoside hydrolase family 71 protein</fullName>
    </submittedName>
</protein>
<dbReference type="AlphaFoldDB" id="A0A0D7BHV8"/>
<gene>
    <name evidence="2" type="ORF">CYLTODRAFT_430243</name>
</gene>
<accession>A0A0D7BHV8</accession>
<dbReference type="Gene3D" id="3.20.20.80">
    <property type="entry name" value="Glycosidases"/>
    <property type="match status" value="1"/>
</dbReference>
<dbReference type="Proteomes" id="UP000054007">
    <property type="component" value="Unassembled WGS sequence"/>
</dbReference>
<sequence length="542" mass="58375">MRLTFLPTLLYLSVTCALGAVLPTATTDVSSRAASGDKLVFAHFMMGIVSNRASSSDYDDDMRRAKAYGIDAFALNIGTDTFTDVQLEYAYQSAAAFDMKVFLSFDFNWYKPAISSAVVGAKIAAFASKPAQLRVDNKVFVSSFRGDGLDVAAVRSVAGSDLYFIPNFHPGQGDFSQIDGAFNWQGWDNDGNNKAPKGGVTVTVSDGDNAYRNALGNKPYMAPASPWFFTHYGSEVDYSKNWVFPGDLLWYNRWNEILQLAPRYVEIVTWNDYGESHYVGPLSSKHTDDGASKWSNDMPHNGWLDMAKPYIAAYKAGQTTVNSQISSDQIVYWYRPAPASVNCDSTDNTMGAANNNTGNYFNGRPDGWQTLNDNIFIVPLLTSAGTVTINSGGTIYSIDAPAGASSWSIPMHLGPQAFSLSRNNVQVMSATSLKEIKQECSCGLYNFNSYVGTVPAGAYDALTPDGLSAFTNGLKVACAATPSLPASPPATAAPTATGVAGGQGNTVPYIRKDGTTVTWLTDPNLQLTTPASGSYSVSDVWR</sequence>
<keyword evidence="2" id="KW-0378">Hydrolase</keyword>
<evidence type="ECO:0000313" key="3">
    <source>
        <dbReference type="Proteomes" id="UP000054007"/>
    </source>
</evidence>
<name>A0A0D7BHV8_9AGAR</name>
<dbReference type="STRING" id="1314674.A0A0D7BHV8"/>
<keyword evidence="1" id="KW-0732">Signal</keyword>
<dbReference type="EMBL" id="KN880478">
    <property type="protein sequence ID" value="KIY69790.1"/>
    <property type="molecule type" value="Genomic_DNA"/>
</dbReference>
<dbReference type="InterPro" id="IPR005197">
    <property type="entry name" value="Glyco_hydro_71"/>
</dbReference>
<keyword evidence="3" id="KW-1185">Reference proteome</keyword>
<dbReference type="GO" id="GO:0051118">
    <property type="term" value="F:glucan endo-1,3-alpha-glucosidase activity"/>
    <property type="evidence" value="ECO:0007669"/>
    <property type="project" value="InterPro"/>
</dbReference>
<dbReference type="CDD" id="cd11577">
    <property type="entry name" value="GH71"/>
    <property type="match status" value="1"/>
</dbReference>
<proteinExistence type="predicted"/>
<evidence type="ECO:0000313" key="2">
    <source>
        <dbReference type="EMBL" id="KIY69790.1"/>
    </source>
</evidence>
<evidence type="ECO:0000256" key="1">
    <source>
        <dbReference type="SAM" id="SignalP"/>
    </source>
</evidence>
<feature type="chain" id="PRO_5002317214" evidence="1">
    <location>
        <begin position="20"/>
        <end position="542"/>
    </location>
</feature>
<reference evidence="2 3" key="1">
    <citation type="journal article" date="2015" name="Fungal Genet. Biol.">
        <title>Evolution of novel wood decay mechanisms in Agaricales revealed by the genome sequences of Fistulina hepatica and Cylindrobasidium torrendii.</title>
        <authorList>
            <person name="Floudas D."/>
            <person name="Held B.W."/>
            <person name="Riley R."/>
            <person name="Nagy L.G."/>
            <person name="Koehler G."/>
            <person name="Ransdell A.S."/>
            <person name="Younus H."/>
            <person name="Chow J."/>
            <person name="Chiniquy J."/>
            <person name="Lipzen A."/>
            <person name="Tritt A."/>
            <person name="Sun H."/>
            <person name="Haridas S."/>
            <person name="LaButti K."/>
            <person name="Ohm R.A."/>
            <person name="Kues U."/>
            <person name="Blanchette R.A."/>
            <person name="Grigoriev I.V."/>
            <person name="Minto R.E."/>
            <person name="Hibbett D.S."/>
        </authorList>
    </citation>
    <scope>NUCLEOTIDE SEQUENCE [LARGE SCALE GENOMIC DNA]</scope>
    <source>
        <strain evidence="2 3">FP15055 ss-10</strain>
    </source>
</reference>
<feature type="signal peptide" evidence="1">
    <location>
        <begin position="1"/>
        <end position="19"/>
    </location>
</feature>
<dbReference type="OrthoDB" id="3257981at2759"/>
<dbReference type="Pfam" id="PF03659">
    <property type="entry name" value="Glyco_hydro_71"/>
    <property type="match status" value="1"/>
</dbReference>
<organism evidence="2 3">
    <name type="scientific">Cylindrobasidium torrendii FP15055 ss-10</name>
    <dbReference type="NCBI Taxonomy" id="1314674"/>
    <lineage>
        <taxon>Eukaryota</taxon>
        <taxon>Fungi</taxon>
        <taxon>Dikarya</taxon>
        <taxon>Basidiomycota</taxon>
        <taxon>Agaricomycotina</taxon>
        <taxon>Agaricomycetes</taxon>
        <taxon>Agaricomycetidae</taxon>
        <taxon>Agaricales</taxon>
        <taxon>Marasmiineae</taxon>
        <taxon>Physalacriaceae</taxon>
        <taxon>Cylindrobasidium</taxon>
    </lineage>
</organism>